<evidence type="ECO:0000256" key="1">
    <source>
        <dbReference type="SAM" id="MobiDB-lite"/>
    </source>
</evidence>
<dbReference type="AlphaFoldDB" id="A0A6M8B9S9"/>
<dbReference type="EMBL" id="CP053661">
    <property type="protein sequence ID" value="QKD84179.1"/>
    <property type="molecule type" value="Genomic_DNA"/>
</dbReference>
<reference evidence="2 3" key="1">
    <citation type="submission" date="2020-05" db="EMBL/GenBank/DDBJ databases">
        <title>Complete genome sequence of of a novel Thermoleptolyngbya strain isolated from hot springs of Ganzi, Sichuan China.</title>
        <authorList>
            <person name="Tang J."/>
            <person name="Daroch M."/>
            <person name="Li L."/>
            <person name="Waleron K."/>
            <person name="Waleron M."/>
            <person name="Waleron M."/>
        </authorList>
    </citation>
    <scope>NUCLEOTIDE SEQUENCE [LARGE SCALE GENOMIC DNA]</scope>
    <source>
        <strain evidence="2 3">PKUAC-SCTA183</strain>
    </source>
</reference>
<keyword evidence="3" id="KW-1185">Reference proteome</keyword>
<dbReference type="KEGG" id="theu:HPC62_20150"/>
<evidence type="ECO:0000313" key="3">
    <source>
        <dbReference type="Proteomes" id="UP000505210"/>
    </source>
</evidence>
<evidence type="ECO:0008006" key="4">
    <source>
        <dbReference type="Google" id="ProtNLM"/>
    </source>
</evidence>
<evidence type="ECO:0000313" key="2">
    <source>
        <dbReference type="EMBL" id="QKD84179.1"/>
    </source>
</evidence>
<feature type="compositionally biased region" description="Pro residues" evidence="1">
    <location>
        <begin position="58"/>
        <end position="67"/>
    </location>
</feature>
<name>A0A6M8B9S9_9CYAN</name>
<organism evidence="2 3">
    <name type="scientific">Thermoleptolyngbya sichuanensis A183</name>
    <dbReference type="NCBI Taxonomy" id="2737172"/>
    <lineage>
        <taxon>Bacteria</taxon>
        <taxon>Bacillati</taxon>
        <taxon>Cyanobacteriota</taxon>
        <taxon>Cyanophyceae</taxon>
        <taxon>Oculatellales</taxon>
        <taxon>Oculatellaceae</taxon>
        <taxon>Thermoleptolyngbya</taxon>
        <taxon>Thermoleptolyngbya sichuanensis</taxon>
    </lineage>
</organism>
<protein>
    <recommendedName>
        <fullName evidence="4">Lipoprotein</fullName>
    </recommendedName>
</protein>
<dbReference type="PANTHER" id="PTHR38013:SF1">
    <property type="entry name" value="GLYCOPROTEIN_POLYSACCHARIDE METABOLISM"/>
    <property type="match status" value="1"/>
</dbReference>
<dbReference type="RefSeq" id="WP_172358230.1">
    <property type="nucleotide sequence ID" value="NZ_CP053661.1"/>
</dbReference>
<dbReference type="InterPro" id="IPR039366">
    <property type="entry name" value="Pilotin"/>
</dbReference>
<dbReference type="Pfam" id="PF09619">
    <property type="entry name" value="YscW"/>
    <property type="match status" value="1"/>
</dbReference>
<gene>
    <name evidence="2" type="ORF">HPC62_20150</name>
</gene>
<sequence length="179" mass="18851">MPPQVGLSLVSLLLGLLVGTVAIPTGIASRIAQTPAPEVSPETTPDATPELPSESSPDLPPELPPDDPQAQASVSGAVVSLQRSALPTNAILSVQLLDLTRASASTVVLAEQTIRTNGRQMPLNFEILYDPALIQDNHRYAVRARVLIDGALALTSPQTYPVITGGNPSRVEVRVEPVR</sequence>
<feature type="region of interest" description="Disordered" evidence="1">
    <location>
        <begin position="33"/>
        <end position="75"/>
    </location>
</feature>
<dbReference type="Proteomes" id="UP000505210">
    <property type="component" value="Chromosome"/>
</dbReference>
<dbReference type="PANTHER" id="PTHR38013">
    <property type="entry name" value="GLYCOPROTEIN/POLYSACCHARIDE METABOLISM"/>
    <property type="match status" value="1"/>
</dbReference>
<dbReference type="InterPro" id="IPR053196">
    <property type="entry name" value="Lipoprotein_YbaY-like"/>
</dbReference>
<proteinExistence type="predicted"/>
<accession>A0A6M8B9S9</accession>